<dbReference type="GO" id="GO:0006457">
    <property type="term" value="P:protein folding"/>
    <property type="evidence" value="ECO:0007669"/>
    <property type="project" value="InterPro"/>
</dbReference>
<evidence type="ECO:0000256" key="7">
    <source>
        <dbReference type="ARBA" id="ARBA00023110"/>
    </source>
</evidence>
<dbReference type="CDD" id="cd01926">
    <property type="entry name" value="cyclophilin_ABH_like"/>
    <property type="match status" value="1"/>
</dbReference>
<comment type="catalytic activity">
    <reaction evidence="1">
        <text>[protein]-peptidylproline (omega=180) = [protein]-peptidylproline (omega=0)</text>
        <dbReference type="Rhea" id="RHEA:16237"/>
        <dbReference type="Rhea" id="RHEA-COMP:10747"/>
        <dbReference type="Rhea" id="RHEA-COMP:10748"/>
        <dbReference type="ChEBI" id="CHEBI:83833"/>
        <dbReference type="ChEBI" id="CHEBI:83834"/>
        <dbReference type="EC" id="5.2.1.8"/>
    </reaction>
</comment>
<evidence type="ECO:0000256" key="4">
    <source>
        <dbReference type="ARBA" id="ARBA00022490"/>
    </source>
</evidence>
<evidence type="ECO:0000256" key="5">
    <source>
        <dbReference type="ARBA" id="ARBA00022737"/>
    </source>
</evidence>
<dbReference type="FunFam" id="2.40.100.10:FF:000009">
    <property type="entry name" value="Peptidyl-prolyl cis-trans isomerase D"/>
    <property type="match status" value="1"/>
</dbReference>
<comment type="caution">
    <text evidence="15">The sequence shown here is derived from an EMBL/GenBank/DDBJ whole genome shotgun (WGS) entry which is preliminary data.</text>
</comment>
<keyword evidence="7" id="KW-0697">Rotamase</keyword>
<evidence type="ECO:0000256" key="8">
    <source>
        <dbReference type="ARBA" id="ARBA00023235"/>
    </source>
</evidence>
<dbReference type="Gene3D" id="1.25.40.10">
    <property type="entry name" value="Tetratricopeptide repeat domain"/>
    <property type="match status" value="1"/>
</dbReference>
<dbReference type="Proteomes" id="UP001152795">
    <property type="component" value="Unassembled WGS sequence"/>
</dbReference>
<dbReference type="EMBL" id="CACRXK020002824">
    <property type="protein sequence ID" value="CAB3996223.1"/>
    <property type="molecule type" value="Genomic_DNA"/>
</dbReference>
<comment type="subcellular location">
    <subcellularLocation>
        <location evidence="2">Cytoplasm</location>
    </subcellularLocation>
</comment>
<dbReference type="InterPro" id="IPR002130">
    <property type="entry name" value="Cyclophilin-type_PPIase_dom"/>
</dbReference>
<dbReference type="Gene3D" id="2.40.100.10">
    <property type="entry name" value="Cyclophilin-like"/>
    <property type="match status" value="1"/>
</dbReference>
<dbReference type="GO" id="GO:0016018">
    <property type="term" value="F:cyclosporin A binding"/>
    <property type="evidence" value="ECO:0007669"/>
    <property type="project" value="TreeGrafter"/>
</dbReference>
<dbReference type="InterPro" id="IPR011990">
    <property type="entry name" value="TPR-like_helical_dom_sf"/>
</dbReference>
<gene>
    <name evidence="15" type="ORF">PACLA_8A021227</name>
</gene>
<dbReference type="GO" id="GO:0005829">
    <property type="term" value="C:cytosol"/>
    <property type="evidence" value="ECO:0007669"/>
    <property type="project" value="TreeGrafter"/>
</dbReference>
<evidence type="ECO:0000313" key="16">
    <source>
        <dbReference type="Proteomes" id="UP001152795"/>
    </source>
</evidence>
<dbReference type="InterPro" id="IPR019734">
    <property type="entry name" value="TPR_rpt"/>
</dbReference>
<dbReference type="GO" id="GO:0003755">
    <property type="term" value="F:peptidyl-prolyl cis-trans isomerase activity"/>
    <property type="evidence" value="ECO:0007669"/>
    <property type="project" value="UniProtKB-KW"/>
</dbReference>
<dbReference type="InterPro" id="IPR020892">
    <property type="entry name" value="Cyclophilin-type_PPIase_CS"/>
</dbReference>
<dbReference type="PROSITE" id="PS50072">
    <property type="entry name" value="CSA_PPIASE_2"/>
    <property type="match status" value="1"/>
</dbReference>
<feature type="domain" description="PPIase cyclophilin-type" evidence="14">
    <location>
        <begin position="19"/>
        <end position="183"/>
    </location>
</feature>
<evidence type="ECO:0000256" key="6">
    <source>
        <dbReference type="ARBA" id="ARBA00022803"/>
    </source>
</evidence>
<dbReference type="PANTHER" id="PTHR11071:SF561">
    <property type="entry name" value="PEPTIDYL-PROLYL CIS-TRANS ISOMERASE D-RELATED"/>
    <property type="match status" value="1"/>
</dbReference>
<dbReference type="AlphaFoldDB" id="A0A6S7GW90"/>
<keyword evidence="16" id="KW-1185">Reference proteome</keyword>
<evidence type="ECO:0000256" key="11">
    <source>
        <dbReference type="ARBA" id="ARBA00076602"/>
    </source>
</evidence>
<keyword evidence="5" id="KW-0677">Repeat</keyword>
<evidence type="ECO:0000256" key="1">
    <source>
        <dbReference type="ARBA" id="ARBA00000971"/>
    </source>
</evidence>
<evidence type="ECO:0000256" key="10">
    <source>
        <dbReference type="ARBA" id="ARBA00074451"/>
    </source>
</evidence>
<dbReference type="PROSITE" id="PS50005">
    <property type="entry name" value="TPR"/>
    <property type="match status" value="1"/>
</dbReference>
<dbReference type="PRINTS" id="PR00153">
    <property type="entry name" value="CSAPPISMRASE"/>
</dbReference>
<dbReference type="EC" id="5.2.1.8" evidence="3"/>
<dbReference type="SUPFAM" id="SSF48452">
    <property type="entry name" value="TPR-like"/>
    <property type="match status" value="1"/>
</dbReference>
<keyword evidence="8 15" id="KW-0413">Isomerase</keyword>
<name>A0A6S7GW90_PARCT</name>
<dbReference type="PROSITE" id="PS00170">
    <property type="entry name" value="CSA_PPIASE_1"/>
    <property type="match status" value="1"/>
</dbReference>
<dbReference type="OrthoDB" id="407558at2759"/>
<dbReference type="Pfam" id="PF00160">
    <property type="entry name" value="Pro_isomerase"/>
    <property type="match status" value="1"/>
</dbReference>
<sequence>MATSETVNTQEKKENPRCFFDVTIGDKPEGRIYFELFADVCPKTAENFRSLCVGDKGIGQSTGKPLHFKGCPFHRIIKGFMIQGGDFSNQNGTGGESIYGEKFEDENFEMKHDKPGLLSMANSGANTNGSQFFITCEPTSHLDGKHVVFGKVIKGMHVVRTLENVDKEGEKPKMPCVIADCGEVLAEEDIMTVKDDGTGDTYSDHPEESNVQFTKFSEVFEVAEKIKTIGNEQFKLGNYEVALKKYFKAIRYLEHIDSNISSSSDNEDNKNDKEKAMTVVLPCYLNSAACYLKLKNYEEAVINCSEVLDHYEKSNVKALFRRGQAYSSLRDFDKALDDLHCAAKLAPTDKGIRNEITRVKNQIRGQKEKEKQMYSKMFAS</sequence>
<evidence type="ECO:0000256" key="9">
    <source>
        <dbReference type="ARBA" id="ARBA00064827"/>
    </source>
</evidence>
<evidence type="ECO:0000313" key="15">
    <source>
        <dbReference type="EMBL" id="CAB3996223.1"/>
    </source>
</evidence>
<organism evidence="15 16">
    <name type="scientific">Paramuricea clavata</name>
    <name type="common">Red gorgonian</name>
    <name type="synonym">Violescent sea-whip</name>
    <dbReference type="NCBI Taxonomy" id="317549"/>
    <lineage>
        <taxon>Eukaryota</taxon>
        <taxon>Metazoa</taxon>
        <taxon>Cnidaria</taxon>
        <taxon>Anthozoa</taxon>
        <taxon>Octocorallia</taxon>
        <taxon>Malacalcyonacea</taxon>
        <taxon>Plexauridae</taxon>
        <taxon>Paramuricea</taxon>
    </lineage>
</organism>
<dbReference type="FunFam" id="1.25.40.10:FF:000029">
    <property type="entry name" value="peptidyl-prolyl cis-trans isomerase D"/>
    <property type="match status" value="1"/>
</dbReference>
<dbReference type="PANTHER" id="PTHR11071">
    <property type="entry name" value="PEPTIDYL-PROLYL CIS-TRANS ISOMERASE"/>
    <property type="match status" value="1"/>
</dbReference>
<evidence type="ECO:0000259" key="14">
    <source>
        <dbReference type="PROSITE" id="PS50072"/>
    </source>
</evidence>
<protein>
    <recommendedName>
        <fullName evidence="10">Peptidyl-prolyl cis-trans isomerase D</fullName>
        <ecNumber evidence="3">5.2.1.8</ecNumber>
    </recommendedName>
    <alternativeName>
        <fullName evidence="12">40 kDa peptidyl-prolyl cis-trans isomerase</fullName>
    </alternativeName>
    <alternativeName>
        <fullName evidence="13">Cyclophilin-40</fullName>
    </alternativeName>
    <alternativeName>
        <fullName evidence="11">Rotamase D</fullName>
    </alternativeName>
</protein>
<evidence type="ECO:0000256" key="12">
    <source>
        <dbReference type="ARBA" id="ARBA00077823"/>
    </source>
</evidence>
<dbReference type="SUPFAM" id="SSF50891">
    <property type="entry name" value="Cyclophilin-like"/>
    <property type="match status" value="1"/>
</dbReference>
<evidence type="ECO:0000256" key="2">
    <source>
        <dbReference type="ARBA" id="ARBA00004496"/>
    </source>
</evidence>
<evidence type="ECO:0000256" key="13">
    <source>
        <dbReference type="ARBA" id="ARBA00082405"/>
    </source>
</evidence>
<dbReference type="SMART" id="SM00028">
    <property type="entry name" value="TPR"/>
    <property type="match status" value="3"/>
</dbReference>
<keyword evidence="6" id="KW-0802">TPR repeat</keyword>
<comment type="subunit">
    <text evidence="9">Identified in ESR1 or NR3C1/GCR steroid receptor-chaperone complexes. Found in HSP90 chaperone complexes with kinase clients LCK or EIF2AK1. Two monomers associate with one HSP90 homodimer. Interacts with HSP90AA1. Interacts with HSP90AB1; PPID and FKBP4 compete for binding to HSP90AB1 and the interaction is mutually exclusive with the PPID:HSPA8 interaction. Interacts with HSPA8; PPID and STIP1 but not FKBP4 compete for binding to HSPA8 and the interaction is mutually exclusive with the PPID:HSP90AB1 interaction. Interacts with S100A1 and S100A2; the interactions dissociate the PPID:HSP90AA1 interaction. Interacts with S100A6. Interacts with MYB, ILF2, XRCC6, RACK1 and RPS3. Interacts with cytoplasmic dynein 1 intermediate chain (DYNC1I1 or DYNC1I2).</text>
</comment>
<proteinExistence type="predicted"/>
<dbReference type="InterPro" id="IPR029000">
    <property type="entry name" value="Cyclophilin-like_dom_sf"/>
</dbReference>
<dbReference type="Pfam" id="PF00515">
    <property type="entry name" value="TPR_1"/>
    <property type="match status" value="1"/>
</dbReference>
<accession>A0A6S7GW90</accession>
<evidence type="ECO:0000256" key="3">
    <source>
        <dbReference type="ARBA" id="ARBA00013194"/>
    </source>
</evidence>
<keyword evidence="4" id="KW-0963">Cytoplasm</keyword>
<reference evidence="15" key="1">
    <citation type="submission" date="2020-04" db="EMBL/GenBank/DDBJ databases">
        <authorList>
            <person name="Alioto T."/>
            <person name="Alioto T."/>
            <person name="Gomez Garrido J."/>
        </authorList>
    </citation>
    <scope>NUCLEOTIDE SEQUENCE</scope>
    <source>
        <strain evidence="15">A484AB</strain>
    </source>
</reference>